<dbReference type="RefSeq" id="WP_189346928.1">
    <property type="nucleotide sequence ID" value="NZ_BMYT01000005.1"/>
</dbReference>
<proteinExistence type="predicted"/>
<evidence type="ECO:0008006" key="3">
    <source>
        <dbReference type="Google" id="ProtNLM"/>
    </source>
</evidence>
<keyword evidence="2" id="KW-1185">Reference proteome</keyword>
<dbReference type="EMBL" id="BMYT01000005">
    <property type="protein sequence ID" value="GGX21430.1"/>
    <property type="molecule type" value="Genomic_DNA"/>
</dbReference>
<dbReference type="Proteomes" id="UP000620127">
    <property type="component" value="Unassembled WGS sequence"/>
</dbReference>
<reference evidence="2" key="1">
    <citation type="journal article" date="2019" name="Int. J. Syst. Evol. Microbiol.">
        <title>The Global Catalogue of Microorganisms (GCM) 10K type strain sequencing project: providing services to taxonomists for standard genome sequencing and annotation.</title>
        <authorList>
            <consortium name="The Broad Institute Genomics Platform"/>
            <consortium name="The Broad Institute Genome Sequencing Center for Infectious Disease"/>
            <person name="Wu L."/>
            <person name="Ma J."/>
        </authorList>
    </citation>
    <scope>NUCLEOTIDE SEQUENCE [LARGE SCALE GENOMIC DNA]</scope>
    <source>
        <strain evidence="2">KCTC 23916</strain>
    </source>
</reference>
<name>A0ABQ2XLC3_9BURK</name>
<evidence type="ECO:0000313" key="2">
    <source>
        <dbReference type="Proteomes" id="UP000620127"/>
    </source>
</evidence>
<gene>
    <name evidence="1" type="ORF">GCM10011282_29480</name>
</gene>
<organism evidence="1 2">
    <name type="scientific">Undibacterium macrobrachii</name>
    <dbReference type="NCBI Taxonomy" id="1119058"/>
    <lineage>
        <taxon>Bacteria</taxon>
        <taxon>Pseudomonadati</taxon>
        <taxon>Pseudomonadota</taxon>
        <taxon>Betaproteobacteria</taxon>
        <taxon>Burkholderiales</taxon>
        <taxon>Oxalobacteraceae</taxon>
        <taxon>Undibacterium</taxon>
    </lineage>
</organism>
<accession>A0ABQ2XLC3</accession>
<protein>
    <recommendedName>
        <fullName evidence="3">Tetratricopeptide repeat protein</fullName>
    </recommendedName>
</protein>
<comment type="caution">
    <text evidence="1">The sequence shown here is derived from an EMBL/GenBank/DDBJ whole genome shotgun (WGS) entry which is preliminary data.</text>
</comment>
<evidence type="ECO:0000313" key="1">
    <source>
        <dbReference type="EMBL" id="GGX21430.1"/>
    </source>
</evidence>
<sequence length="243" mass="26980">MTPSDRLTATRNAAFEGRYEEALNEYVWFHDHALEEQPSVYGVRLSFALSYWMELAEKYPRAREVLVEIRDRKAEALRVGKGDRELLHDVISINENLGSTAETHALFVQLEASSPQLAESSAKLALPAIVAAGDFSLASRHMAQPENRIVQLSESLNQDVEDLKSFPEAQRPHIRDAYVHIYASEVQLVASVLRGLGKSQEADSLTALASKLIKSSSIRGAVRRALEPQLGRVGTLYVPTRIA</sequence>